<dbReference type="Proteomes" id="UP000696485">
    <property type="component" value="Unassembled WGS sequence"/>
</dbReference>
<feature type="domain" description="FAS1" evidence="4">
    <location>
        <begin position="28"/>
        <end position="170"/>
    </location>
</feature>
<accession>A0A9P5SJE5</accession>
<dbReference type="EMBL" id="JAAAUY010000503">
    <property type="protein sequence ID" value="KAF9329116.1"/>
    <property type="molecule type" value="Genomic_DNA"/>
</dbReference>
<dbReference type="PANTHER" id="PTHR10900:SF77">
    <property type="entry name" value="FI19380P1"/>
    <property type="match status" value="1"/>
</dbReference>
<keyword evidence="3" id="KW-0732">Signal</keyword>
<feature type="transmembrane region" description="Helical" evidence="2">
    <location>
        <begin position="789"/>
        <end position="815"/>
    </location>
</feature>
<evidence type="ECO:0000313" key="5">
    <source>
        <dbReference type="EMBL" id="KAF9329116.1"/>
    </source>
</evidence>
<feature type="domain" description="FAS1" evidence="4">
    <location>
        <begin position="173"/>
        <end position="305"/>
    </location>
</feature>
<feature type="chain" id="PRO_5040232214" description="FAS1 domain-containing protein" evidence="3">
    <location>
        <begin position="28"/>
        <end position="868"/>
    </location>
</feature>
<dbReference type="InterPro" id="IPR036378">
    <property type="entry name" value="FAS1_dom_sf"/>
</dbReference>
<dbReference type="SUPFAM" id="SSF82153">
    <property type="entry name" value="FAS1 domain"/>
    <property type="match status" value="5"/>
</dbReference>
<sequence length="868" mass="95007">MRPHSKGGSITTVLLLALLTLTSTVTASTTIVDLVTSDPGFSLLIRALQDTRLIPDLNKCKSCTFIAPTNAAFKQWREKQGNKPIDRKTLQYHILPKAYESQNLKDAMLLETSLVRPGYLGDNNEGQLVAVTKQAWRPGRRNRLLVGGSELIKMDWIADNGVVHVIDRFLVPPVDLVETMKNHAELEALYNIIHGADLDSLLTEHRPFTVFAPTGGALQKLNEIQVQYLKHPEGHQDLKITFHHHIHSGTLYKHDIPQGATSVSTLEGQDLMVYLDDKLLVDNAEVETTDILASNGVIHTVVRPLLPSSLVWTAGKYLIGMNATLFAHHLRDAGLSHYIDSPDESYTIFAPQDDVAGNIEMIKDGDPADVLKYHVVPGKRLMPSLQDGLLLDTELHTEELNGFAQRSKVSVKQDHKRNFVSINGVEVIGEPVQVGKSVIYLLKKPLDLPLPLVKAIKQQTSLSGYVDALTATGLGRRLSDARGVTVFAPSSQAWSELGVVEDYLRLQQEESLQALANVVRYTVVESVHYAGDIKPGRSVLKTNEGSELVVEKNGDTIYVGEGRLERSEQVGGKVVEKDLLVASGVVHTVSSVSLPPTLSITLYNVLQGAGTKNFLQAFLTSNITRILTNWEQDFTIFAPTDEAFEKADLEGALNDVDFVARLVRLHVIPGKIIKLEEDVNEDGASMLNQDARLSLRDIHGNGKAYGVRVKGARSRKEARIIDFGSAHPAWSKDDEESWARGQSRMTEQASNGFYQDMSQHVRSAPRPGGVIYVIDRVLLPGDSDLFSAAWLWICVIMLGLLGTTVVCAFTALGLYTLVAELRGLEGPAGYDAVPTGGGDEEAAIGRREGPEAHPNDAPEPVANVPSEA</sequence>
<keyword evidence="2" id="KW-1133">Transmembrane helix</keyword>
<keyword evidence="2" id="KW-0812">Transmembrane</keyword>
<dbReference type="SMART" id="SM00554">
    <property type="entry name" value="FAS1"/>
    <property type="match status" value="5"/>
</dbReference>
<dbReference type="InterPro" id="IPR000782">
    <property type="entry name" value="FAS1_domain"/>
</dbReference>
<evidence type="ECO:0000256" key="2">
    <source>
        <dbReference type="SAM" id="Phobius"/>
    </source>
</evidence>
<protein>
    <recommendedName>
        <fullName evidence="4">FAS1 domain-containing protein</fullName>
    </recommendedName>
</protein>
<dbReference type="PANTHER" id="PTHR10900">
    <property type="entry name" value="PERIOSTIN-RELATED"/>
    <property type="match status" value="1"/>
</dbReference>
<comment type="caution">
    <text evidence="5">The sequence shown here is derived from an EMBL/GenBank/DDBJ whole genome shotgun (WGS) entry which is preliminary data.</text>
</comment>
<gene>
    <name evidence="5" type="ORF">BG006_007801</name>
</gene>
<evidence type="ECO:0000313" key="6">
    <source>
        <dbReference type="Proteomes" id="UP000696485"/>
    </source>
</evidence>
<dbReference type="Gene3D" id="2.30.180.10">
    <property type="entry name" value="FAS1 domain"/>
    <property type="match status" value="5"/>
</dbReference>
<keyword evidence="2" id="KW-0472">Membrane</keyword>
<feature type="region of interest" description="Disordered" evidence="1">
    <location>
        <begin position="829"/>
        <end position="868"/>
    </location>
</feature>
<evidence type="ECO:0000256" key="3">
    <source>
        <dbReference type="SAM" id="SignalP"/>
    </source>
</evidence>
<keyword evidence="6" id="KW-1185">Reference proteome</keyword>
<feature type="domain" description="FAS1" evidence="4">
    <location>
        <begin position="449"/>
        <end position="593"/>
    </location>
</feature>
<reference evidence="5" key="1">
    <citation type="journal article" date="2020" name="Fungal Divers.">
        <title>Resolving the Mortierellaceae phylogeny through synthesis of multi-gene phylogenetics and phylogenomics.</title>
        <authorList>
            <person name="Vandepol N."/>
            <person name="Liber J."/>
            <person name="Desiro A."/>
            <person name="Na H."/>
            <person name="Kennedy M."/>
            <person name="Barry K."/>
            <person name="Grigoriev I.V."/>
            <person name="Miller A.N."/>
            <person name="O'Donnell K."/>
            <person name="Stajich J.E."/>
            <person name="Bonito G."/>
        </authorList>
    </citation>
    <scope>NUCLEOTIDE SEQUENCE</scope>
    <source>
        <strain evidence="5">NVP1</strain>
    </source>
</reference>
<evidence type="ECO:0000259" key="4">
    <source>
        <dbReference type="PROSITE" id="PS50213"/>
    </source>
</evidence>
<dbReference type="InterPro" id="IPR050904">
    <property type="entry name" value="Adhesion/Biosynth-related"/>
</dbReference>
<feature type="domain" description="FAS1" evidence="4">
    <location>
        <begin position="599"/>
        <end position="778"/>
    </location>
</feature>
<dbReference type="Pfam" id="PF02469">
    <property type="entry name" value="Fasciclin"/>
    <property type="match status" value="5"/>
</dbReference>
<proteinExistence type="predicted"/>
<dbReference type="PROSITE" id="PS50213">
    <property type="entry name" value="FAS1"/>
    <property type="match status" value="5"/>
</dbReference>
<feature type="domain" description="FAS1" evidence="4">
    <location>
        <begin position="310"/>
        <end position="446"/>
    </location>
</feature>
<name>A0A9P5SJE5_9FUNG</name>
<organism evidence="5 6">
    <name type="scientific">Podila minutissima</name>
    <dbReference type="NCBI Taxonomy" id="64525"/>
    <lineage>
        <taxon>Eukaryota</taxon>
        <taxon>Fungi</taxon>
        <taxon>Fungi incertae sedis</taxon>
        <taxon>Mucoromycota</taxon>
        <taxon>Mortierellomycotina</taxon>
        <taxon>Mortierellomycetes</taxon>
        <taxon>Mortierellales</taxon>
        <taxon>Mortierellaceae</taxon>
        <taxon>Podila</taxon>
    </lineage>
</organism>
<feature type="compositionally biased region" description="Basic and acidic residues" evidence="1">
    <location>
        <begin position="843"/>
        <end position="856"/>
    </location>
</feature>
<evidence type="ECO:0000256" key="1">
    <source>
        <dbReference type="SAM" id="MobiDB-lite"/>
    </source>
</evidence>
<dbReference type="AlphaFoldDB" id="A0A9P5SJE5"/>
<feature type="signal peptide" evidence="3">
    <location>
        <begin position="1"/>
        <end position="27"/>
    </location>
</feature>